<proteinExistence type="predicted"/>
<dbReference type="RefSeq" id="WP_048891875.1">
    <property type="nucleotide sequence ID" value="NZ_AP024237.1"/>
</dbReference>
<evidence type="ECO:0000313" key="2">
    <source>
        <dbReference type="EMBL" id="BCO37364.1"/>
    </source>
</evidence>
<reference evidence="2 3" key="1">
    <citation type="submission" date="2020-12" db="EMBL/GenBank/DDBJ databases">
        <title>Complete genome sequence of Mycobacterium heckeshornense JCM 15655T, closely related to a pathogenic non-tuberculous mycobacterial species Mycobacterium xenopi.</title>
        <authorList>
            <person name="Yoshida M."/>
            <person name="Fukano H."/>
            <person name="Asakura T."/>
            <person name="Suzuki M."/>
            <person name="Hoshino Y."/>
        </authorList>
    </citation>
    <scope>NUCLEOTIDE SEQUENCE [LARGE SCALE GENOMIC DNA]</scope>
    <source>
        <strain evidence="2 3">JCM 15655</strain>
    </source>
</reference>
<protein>
    <submittedName>
        <fullName evidence="2">Uncharacterized protein</fullName>
    </submittedName>
</protein>
<organism evidence="2 3">
    <name type="scientific">Mycobacterium heckeshornense</name>
    <dbReference type="NCBI Taxonomy" id="110505"/>
    <lineage>
        <taxon>Bacteria</taxon>
        <taxon>Bacillati</taxon>
        <taxon>Actinomycetota</taxon>
        <taxon>Actinomycetes</taxon>
        <taxon>Mycobacteriales</taxon>
        <taxon>Mycobacteriaceae</taxon>
        <taxon>Mycobacterium</taxon>
    </lineage>
</organism>
<dbReference type="AlphaFoldDB" id="A0A2G8B871"/>
<dbReference type="Proteomes" id="UP000595446">
    <property type="component" value="Chromosome"/>
</dbReference>
<sequence>MPDRDRCDEIPVADAVEQNQDTAPQPAAVDPADAPMEANPPDWQEQLQEVPEDDEEYRE</sequence>
<accession>A0A2G8B871</accession>
<gene>
    <name evidence="2" type="ORF">MHEC_37970</name>
</gene>
<keyword evidence="3" id="KW-1185">Reference proteome</keyword>
<evidence type="ECO:0000313" key="3">
    <source>
        <dbReference type="Proteomes" id="UP000595446"/>
    </source>
</evidence>
<dbReference type="EMBL" id="AP024237">
    <property type="protein sequence ID" value="BCO37364.1"/>
    <property type="molecule type" value="Genomic_DNA"/>
</dbReference>
<name>A0A2G8B871_9MYCO</name>
<feature type="compositionally biased region" description="Low complexity" evidence="1">
    <location>
        <begin position="21"/>
        <end position="37"/>
    </location>
</feature>
<evidence type="ECO:0000256" key="1">
    <source>
        <dbReference type="SAM" id="MobiDB-lite"/>
    </source>
</evidence>
<feature type="region of interest" description="Disordered" evidence="1">
    <location>
        <begin position="1"/>
        <end position="59"/>
    </location>
</feature>
<feature type="compositionally biased region" description="Acidic residues" evidence="1">
    <location>
        <begin position="50"/>
        <end position="59"/>
    </location>
</feature>